<gene>
    <name evidence="9" type="primary">Cyp4v2_27</name>
    <name evidence="9" type="ORF">CDAR_398711</name>
</gene>
<comment type="cofactor">
    <cofactor evidence="1">
        <name>heme</name>
        <dbReference type="ChEBI" id="CHEBI:30413"/>
    </cofactor>
</comment>
<dbReference type="GO" id="GO:0005506">
    <property type="term" value="F:iron ion binding"/>
    <property type="evidence" value="ECO:0007669"/>
    <property type="project" value="InterPro"/>
</dbReference>
<dbReference type="PANTHER" id="PTHR24291">
    <property type="entry name" value="CYTOCHROME P450 FAMILY 4"/>
    <property type="match status" value="1"/>
</dbReference>
<dbReference type="InterPro" id="IPR001128">
    <property type="entry name" value="Cyt_P450"/>
</dbReference>
<reference evidence="9 10" key="1">
    <citation type="submission" date="2021-06" db="EMBL/GenBank/DDBJ databases">
        <title>Caerostris darwini draft genome.</title>
        <authorList>
            <person name="Kono N."/>
            <person name="Arakawa K."/>
        </authorList>
    </citation>
    <scope>NUCLEOTIDE SEQUENCE [LARGE SCALE GENOMIC DNA]</scope>
</reference>
<evidence type="ECO:0000256" key="4">
    <source>
        <dbReference type="ARBA" id="ARBA00022617"/>
    </source>
</evidence>
<name>A0AAV4T031_9ARAC</name>
<evidence type="ECO:0000256" key="6">
    <source>
        <dbReference type="ARBA" id="ARBA00023004"/>
    </source>
</evidence>
<dbReference type="AlphaFoldDB" id="A0AAV4T031"/>
<evidence type="ECO:0000313" key="10">
    <source>
        <dbReference type="Proteomes" id="UP001054837"/>
    </source>
</evidence>
<evidence type="ECO:0000256" key="3">
    <source>
        <dbReference type="ARBA" id="ARBA00010617"/>
    </source>
</evidence>
<dbReference type="GO" id="GO:0004497">
    <property type="term" value="F:monooxygenase activity"/>
    <property type="evidence" value="ECO:0007669"/>
    <property type="project" value="UniProtKB-KW"/>
</dbReference>
<evidence type="ECO:0000256" key="8">
    <source>
        <dbReference type="ARBA" id="ARBA00023136"/>
    </source>
</evidence>
<keyword evidence="4" id="KW-0479">Metal-binding</keyword>
<dbReference type="GO" id="GO:0016705">
    <property type="term" value="F:oxidoreductase activity, acting on paired donors, with incorporation or reduction of molecular oxygen"/>
    <property type="evidence" value="ECO:0007669"/>
    <property type="project" value="InterPro"/>
</dbReference>
<protein>
    <submittedName>
        <fullName evidence="9">Cytochrome P450 4V2</fullName>
    </submittedName>
</protein>
<dbReference type="SUPFAM" id="SSF48264">
    <property type="entry name" value="Cytochrome P450"/>
    <property type="match status" value="2"/>
</dbReference>
<evidence type="ECO:0000256" key="7">
    <source>
        <dbReference type="ARBA" id="ARBA00023033"/>
    </source>
</evidence>
<keyword evidence="8" id="KW-0472">Membrane</keyword>
<evidence type="ECO:0000256" key="1">
    <source>
        <dbReference type="ARBA" id="ARBA00001971"/>
    </source>
</evidence>
<dbReference type="PANTHER" id="PTHR24291:SF189">
    <property type="entry name" value="CYTOCHROME P450 4C3-RELATED"/>
    <property type="match status" value="1"/>
</dbReference>
<evidence type="ECO:0000313" key="9">
    <source>
        <dbReference type="EMBL" id="GIY38649.1"/>
    </source>
</evidence>
<dbReference type="GO" id="GO:0005789">
    <property type="term" value="C:endoplasmic reticulum membrane"/>
    <property type="evidence" value="ECO:0007669"/>
    <property type="project" value="UniProtKB-SubCell"/>
</dbReference>
<keyword evidence="7" id="KW-0503">Monooxygenase</keyword>
<evidence type="ECO:0000256" key="2">
    <source>
        <dbReference type="ARBA" id="ARBA00004586"/>
    </source>
</evidence>
<dbReference type="Proteomes" id="UP001054837">
    <property type="component" value="Unassembled WGS sequence"/>
</dbReference>
<comment type="caution">
    <text evidence="9">The sequence shown here is derived from an EMBL/GenBank/DDBJ whole genome shotgun (WGS) entry which is preliminary data.</text>
</comment>
<accession>A0AAV4T031</accession>
<keyword evidence="10" id="KW-1185">Reference proteome</keyword>
<evidence type="ECO:0000256" key="5">
    <source>
        <dbReference type="ARBA" id="ARBA00022824"/>
    </source>
</evidence>
<comment type="subcellular location">
    <subcellularLocation>
        <location evidence="2">Endoplasmic reticulum membrane</location>
    </subcellularLocation>
</comment>
<dbReference type="InterPro" id="IPR050196">
    <property type="entry name" value="Cytochrome_P450_Monoox"/>
</dbReference>
<dbReference type="EMBL" id="BPLQ01008652">
    <property type="protein sequence ID" value="GIY38649.1"/>
    <property type="molecule type" value="Genomic_DNA"/>
</dbReference>
<dbReference type="Pfam" id="PF00067">
    <property type="entry name" value="p450"/>
    <property type="match status" value="1"/>
</dbReference>
<comment type="similarity">
    <text evidence="3">Belongs to the cytochrome P450 family.</text>
</comment>
<dbReference type="Gene3D" id="1.10.630.10">
    <property type="entry name" value="Cytochrome P450"/>
    <property type="match status" value="1"/>
</dbReference>
<keyword evidence="7" id="KW-0560">Oxidoreductase</keyword>
<organism evidence="9 10">
    <name type="scientific">Caerostris darwini</name>
    <dbReference type="NCBI Taxonomy" id="1538125"/>
    <lineage>
        <taxon>Eukaryota</taxon>
        <taxon>Metazoa</taxon>
        <taxon>Ecdysozoa</taxon>
        <taxon>Arthropoda</taxon>
        <taxon>Chelicerata</taxon>
        <taxon>Arachnida</taxon>
        <taxon>Araneae</taxon>
        <taxon>Araneomorphae</taxon>
        <taxon>Entelegynae</taxon>
        <taxon>Araneoidea</taxon>
        <taxon>Araneidae</taxon>
        <taxon>Caerostris</taxon>
    </lineage>
</organism>
<dbReference type="GO" id="GO:0020037">
    <property type="term" value="F:heme binding"/>
    <property type="evidence" value="ECO:0007669"/>
    <property type="project" value="InterPro"/>
</dbReference>
<sequence length="185" mass="21108">MSRITLQCESGLVSVKSTGAHRCLVQETRYLAFSVDLLKDKRIIEKSNFYDYFKPYVGTGIATCALCSDSSQWKERRKLLAAGFHSSMLKGYVTVINEHAQKLVEFLHEETGKEFKCVESPLSMCSLDIVCGRVFAEMEVKILVCHILRNFSLHSLDSRDLVLPLIKITLQSSQPARITFRRRQQ</sequence>
<keyword evidence="4" id="KW-0349">Heme</keyword>
<dbReference type="InterPro" id="IPR036396">
    <property type="entry name" value="Cyt_P450_sf"/>
</dbReference>
<keyword evidence="5" id="KW-0256">Endoplasmic reticulum</keyword>
<proteinExistence type="inferred from homology"/>
<keyword evidence="6" id="KW-0408">Iron</keyword>